<keyword evidence="3" id="KW-1185">Reference proteome</keyword>
<dbReference type="Proteomes" id="UP001293254">
    <property type="component" value="Unassembled WGS sequence"/>
</dbReference>
<comment type="caution">
    <text evidence="2">The sequence shown here is derived from an EMBL/GenBank/DDBJ whole genome shotgun (WGS) entry which is preliminary data.</text>
</comment>
<proteinExistence type="predicted"/>
<dbReference type="AlphaFoldDB" id="A0AAE1Y3N4"/>
<feature type="region of interest" description="Disordered" evidence="1">
    <location>
        <begin position="101"/>
        <end position="146"/>
    </location>
</feature>
<name>A0AAE1Y3N4_9LAMI</name>
<protein>
    <submittedName>
        <fullName evidence="2">Uncharacterized protein</fullName>
    </submittedName>
</protein>
<organism evidence="2 3">
    <name type="scientific">Sesamum alatum</name>
    <dbReference type="NCBI Taxonomy" id="300844"/>
    <lineage>
        <taxon>Eukaryota</taxon>
        <taxon>Viridiplantae</taxon>
        <taxon>Streptophyta</taxon>
        <taxon>Embryophyta</taxon>
        <taxon>Tracheophyta</taxon>
        <taxon>Spermatophyta</taxon>
        <taxon>Magnoliopsida</taxon>
        <taxon>eudicotyledons</taxon>
        <taxon>Gunneridae</taxon>
        <taxon>Pentapetalae</taxon>
        <taxon>asterids</taxon>
        <taxon>lamiids</taxon>
        <taxon>Lamiales</taxon>
        <taxon>Pedaliaceae</taxon>
        <taxon>Sesamum</taxon>
    </lineage>
</organism>
<gene>
    <name evidence="2" type="ORF">Salat_1903400</name>
</gene>
<sequence length="146" mass="16634">MARYCARQGERRLTQPSCHISQIAHAFFQALPWRVLGAIWAVAQARARRAFGNNGGITRQKQHLTGGFRNSKPCPKCSEHVREEIRNYMAKKKDLKDQMDAIPHFDDIAEEQEQWEAQQQNISYGKRPSSFSVGGGSYQSVAQRMP</sequence>
<reference evidence="2" key="1">
    <citation type="submission" date="2020-06" db="EMBL/GenBank/DDBJ databases">
        <authorList>
            <person name="Li T."/>
            <person name="Hu X."/>
            <person name="Zhang T."/>
            <person name="Song X."/>
            <person name="Zhang H."/>
            <person name="Dai N."/>
            <person name="Sheng W."/>
            <person name="Hou X."/>
            <person name="Wei L."/>
        </authorList>
    </citation>
    <scope>NUCLEOTIDE SEQUENCE</scope>
    <source>
        <strain evidence="2">3651</strain>
        <tissue evidence="2">Leaf</tissue>
    </source>
</reference>
<evidence type="ECO:0000313" key="3">
    <source>
        <dbReference type="Proteomes" id="UP001293254"/>
    </source>
</evidence>
<evidence type="ECO:0000256" key="1">
    <source>
        <dbReference type="SAM" id="MobiDB-lite"/>
    </source>
</evidence>
<evidence type="ECO:0000313" key="2">
    <source>
        <dbReference type="EMBL" id="KAK4423206.1"/>
    </source>
</evidence>
<feature type="region of interest" description="Disordered" evidence="1">
    <location>
        <begin position="54"/>
        <end position="75"/>
    </location>
</feature>
<accession>A0AAE1Y3N4</accession>
<dbReference type="EMBL" id="JACGWO010000007">
    <property type="protein sequence ID" value="KAK4423206.1"/>
    <property type="molecule type" value="Genomic_DNA"/>
</dbReference>
<reference evidence="2" key="2">
    <citation type="journal article" date="2024" name="Plant">
        <title>Genomic evolution and insights into agronomic trait innovations of Sesamum species.</title>
        <authorList>
            <person name="Miao H."/>
            <person name="Wang L."/>
            <person name="Qu L."/>
            <person name="Liu H."/>
            <person name="Sun Y."/>
            <person name="Le M."/>
            <person name="Wang Q."/>
            <person name="Wei S."/>
            <person name="Zheng Y."/>
            <person name="Lin W."/>
            <person name="Duan Y."/>
            <person name="Cao H."/>
            <person name="Xiong S."/>
            <person name="Wang X."/>
            <person name="Wei L."/>
            <person name="Li C."/>
            <person name="Ma Q."/>
            <person name="Ju M."/>
            <person name="Zhao R."/>
            <person name="Li G."/>
            <person name="Mu C."/>
            <person name="Tian Q."/>
            <person name="Mei H."/>
            <person name="Zhang T."/>
            <person name="Gao T."/>
            <person name="Zhang H."/>
        </authorList>
    </citation>
    <scope>NUCLEOTIDE SEQUENCE</scope>
    <source>
        <strain evidence="2">3651</strain>
    </source>
</reference>